<comment type="subcellular location">
    <subcellularLocation>
        <location evidence="1">Cell membrane</location>
        <topology evidence="1">Single-pass type I membrane protein</topology>
    </subcellularLocation>
</comment>
<feature type="signal peptide" evidence="6">
    <location>
        <begin position="1"/>
        <end position="27"/>
    </location>
</feature>
<proteinExistence type="inferred from homology"/>
<dbReference type="InterPro" id="IPR051502">
    <property type="entry name" value="RLP_Defense_Trigger"/>
</dbReference>
<dbReference type="PANTHER" id="PTHR48062">
    <property type="entry name" value="RECEPTOR-LIKE PROTEIN 14"/>
    <property type="match status" value="1"/>
</dbReference>
<feature type="domain" description="Leucine-rich repeat-containing N-terminal plant-type" evidence="7">
    <location>
        <begin position="31"/>
        <end position="73"/>
    </location>
</feature>
<keyword evidence="3" id="KW-0433">Leucine-rich repeat</keyword>
<dbReference type="Gene3D" id="3.80.10.10">
    <property type="entry name" value="Ribonuclease Inhibitor"/>
    <property type="match status" value="2"/>
</dbReference>
<keyword evidence="5" id="KW-0325">Glycoprotein</keyword>
<evidence type="ECO:0000256" key="6">
    <source>
        <dbReference type="SAM" id="SignalP"/>
    </source>
</evidence>
<dbReference type="Pfam" id="PF00560">
    <property type="entry name" value="LRR_1"/>
    <property type="match status" value="1"/>
</dbReference>
<accession>A0AAV2DAW8</accession>
<dbReference type="GO" id="GO:0005886">
    <property type="term" value="C:plasma membrane"/>
    <property type="evidence" value="ECO:0007669"/>
    <property type="project" value="UniProtKB-SubCell"/>
</dbReference>
<keyword evidence="9" id="KW-1185">Reference proteome</keyword>
<sequence length="389" mass="44127">MGYGWFITGFIWAVALFTVPEWKSCYGCWEQERISLLHLKASLSNPPALSSWSAKGTNHSDDDCCQWDGVDCDLLLDYPYDSYINSQAKPDINASLFLPFQELRRLKLQGFHITGCIQNQGWPHLESLDIDDSTISCNNFLETVATVMTNLTRLRVADSDLSSPIPPALCTLKRLRESNLRDNRLRGELPQCLSNLTSLQRLSIGGNQFSGDISLSPLPALLSLEYVDISNNQFRIPTSLFPFFNHSHLQYFWGGDNREIYGDDHLDLVLQQGTPRFQLIDLELSTWPDYGGYVGPFPKFLYHQTRLKLVFISNFNITGVDTGFPWWLVTNNTHLEFLSLTDCSLSGHFQIPIHQQQHHPHANLRGLSISGNDFFPSTIPPDICAALIW</sequence>
<dbReference type="EMBL" id="OZ034815">
    <property type="protein sequence ID" value="CAL1371030.1"/>
    <property type="molecule type" value="Genomic_DNA"/>
</dbReference>
<dbReference type="Pfam" id="PF08263">
    <property type="entry name" value="LRRNT_2"/>
    <property type="match status" value="1"/>
</dbReference>
<evidence type="ECO:0000259" key="7">
    <source>
        <dbReference type="Pfam" id="PF08263"/>
    </source>
</evidence>
<evidence type="ECO:0000256" key="2">
    <source>
        <dbReference type="ARBA" id="ARBA00009592"/>
    </source>
</evidence>
<protein>
    <recommendedName>
        <fullName evidence="7">Leucine-rich repeat-containing N-terminal plant-type domain-containing protein</fullName>
    </recommendedName>
</protein>
<dbReference type="AlphaFoldDB" id="A0AAV2DAW8"/>
<evidence type="ECO:0000256" key="4">
    <source>
        <dbReference type="ARBA" id="ARBA00022737"/>
    </source>
</evidence>
<dbReference type="SUPFAM" id="SSF52058">
    <property type="entry name" value="L domain-like"/>
    <property type="match status" value="1"/>
</dbReference>
<keyword evidence="4" id="KW-0677">Repeat</keyword>
<reference evidence="8 9" key="1">
    <citation type="submission" date="2024-04" db="EMBL/GenBank/DDBJ databases">
        <authorList>
            <person name="Fracassetti M."/>
        </authorList>
    </citation>
    <scope>NUCLEOTIDE SEQUENCE [LARGE SCALE GENOMIC DNA]</scope>
</reference>
<dbReference type="InterPro" id="IPR001611">
    <property type="entry name" value="Leu-rich_rpt"/>
</dbReference>
<evidence type="ECO:0000256" key="3">
    <source>
        <dbReference type="ARBA" id="ARBA00022614"/>
    </source>
</evidence>
<organism evidence="8 9">
    <name type="scientific">Linum trigynum</name>
    <dbReference type="NCBI Taxonomy" id="586398"/>
    <lineage>
        <taxon>Eukaryota</taxon>
        <taxon>Viridiplantae</taxon>
        <taxon>Streptophyta</taxon>
        <taxon>Embryophyta</taxon>
        <taxon>Tracheophyta</taxon>
        <taxon>Spermatophyta</taxon>
        <taxon>Magnoliopsida</taxon>
        <taxon>eudicotyledons</taxon>
        <taxon>Gunneridae</taxon>
        <taxon>Pentapetalae</taxon>
        <taxon>rosids</taxon>
        <taxon>fabids</taxon>
        <taxon>Malpighiales</taxon>
        <taxon>Linaceae</taxon>
        <taxon>Linum</taxon>
    </lineage>
</organism>
<evidence type="ECO:0000313" key="8">
    <source>
        <dbReference type="EMBL" id="CAL1371030.1"/>
    </source>
</evidence>
<dbReference type="InterPro" id="IPR013210">
    <property type="entry name" value="LRR_N_plant-typ"/>
</dbReference>
<evidence type="ECO:0000256" key="5">
    <source>
        <dbReference type="ARBA" id="ARBA00023180"/>
    </source>
</evidence>
<evidence type="ECO:0000313" key="9">
    <source>
        <dbReference type="Proteomes" id="UP001497516"/>
    </source>
</evidence>
<dbReference type="PANTHER" id="PTHR48062:SF21">
    <property type="entry name" value="RECEPTOR-LIKE PROTEIN 12"/>
    <property type="match status" value="1"/>
</dbReference>
<name>A0AAV2DAW8_9ROSI</name>
<feature type="chain" id="PRO_5043808062" description="Leucine-rich repeat-containing N-terminal plant-type domain-containing protein" evidence="6">
    <location>
        <begin position="28"/>
        <end position="389"/>
    </location>
</feature>
<dbReference type="InterPro" id="IPR032675">
    <property type="entry name" value="LRR_dom_sf"/>
</dbReference>
<gene>
    <name evidence="8" type="ORF">LTRI10_LOCUS13116</name>
</gene>
<dbReference type="Proteomes" id="UP001497516">
    <property type="component" value="Chromosome 2"/>
</dbReference>
<keyword evidence="6" id="KW-0732">Signal</keyword>
<comment type="similarity">
    <text evidence="2">Belongs to the RLP family.</text>
</comment>
<evidence type="ECO:0000256" key="1">
    <source>
        <dbReference type="ARBA" id="ARBA00004251"/>
    </source>
</evidence>